<dbReference type="PANTHER" id="PTHR14969">
    <property type="entry name" value="SPHINGOSINE-1-PHOSPHATE PHOSPHOHYDROLASE"/>
    <property type="match status" value="1"/>
</dbReference>
<dbReference type="Proteomes" id="UP000655588">
    <property type="component" value="Unassembled WGS sequence"/>
</dbReference>
<dbReference type="Gene3D" id="1.20.144.10">
    <property type="entry name" value="Phosphatidic acid phosphatase type 2/haloperoxidase"/>
    <property type="match status" value="1"/>
</dbReference>
<dbReference type="SUPFAM" id="SSF48317">
    <property type="entry name" value="Acid phosphatase/Vanadium-dependent haloperoxidase"/>
    <property type="match status" value="1"/>
</dbReference>
<feature type="domain" description="Phosphatidic acid phosphatase type 2/haloperoxidase" evidence="2">
    <location>
        <begin position="75"/>
        <end position="185"/>
    </location>
</feature>
<feature type="transmembrane region" description="Helical" evidence="1">
    <location>
        <begin position="74"/>
        <end position="94"/>
    </location>
</feature>
<keyword evidence="1" id="KW-1133">Transmembrane helix</keyword>
<dbReference type="SMART" id="SM00014">
    <property type="entry name" value="acidPPc"/>
    <property type="match status" value="1"/>
</dbReference>
<evidence type="ECO:0000256" key="1">
    <source>
        <dbReference type="SAM" id="Phobius"/>
    </source>
</evidence>
<reference evidence="3" key="1">
    <citation type="submission" date="2019-11" db="EMBL/GenBank/DDBJ databases">
        <title>The nuclear and mitochondrial genomes of Frieseomelitta varia - a highly eusocial stingless bee (Meliponini) with a permanently sterile worker caste.</title>
        <authorList>
            <person name="Freitas F.C.P."/>
            <person name="Lourenco A.P."/>
            <person name="Nunes F.M.F."/>
            <person name="Paschoal A.R."/>
            <person name="Abreu F.C.P."/>
            <person name="Barbin F.O."/>
            <person name="Bataglia L."/>
            <person name="Cardoso-Junior C.A.M."/>
            <person name="Cervoni M.S."/>
            <person name="Silva S.R."/>
            <person name="Dalarmi F."/>
            <person name="Del Lama M.A."/>
            <person name="Depintor T.S."/>
            <person name="Ferreira K.M."/>
            <person name="Goria P.S."/>
            <person name="Jaskot M.C."/>
            <person name="Lago D.C."/>
            <person name="Luna-Lucena D."/>
            <person name="Moda L.M."/>
            <person name="Nascimento L."/>
            <person name="Pedrino M."/>
            <person name="Rabico F.O."/>
            <person name="Sanches F.C."/>
            <person name="Santos D.E."/>
            <person name="Santos C.G."/>
            <person name="Vieira J."/>
            <person name="Lopes T.F."/>
            <person name="Barchuk A.R."/>
            <person name="Hartfelder K."/>
            <person name="Simoes Z.L.P."/>
            <person name="Bitondi M.M.G."/>
            <person name="Pinheiro D.G."/>
        </authorList>
    </citation>
    <scope>NUCLEOTIDE SEQUENCE</scope>
    <source>
        <strain evidence="3">USP_RPSP 00005682</strain>
        <tissue evidence="3">Whole individual</tissue>
    </source>
</reference>
<dbReference type="InterPro" id="IPR036938">
    <property type="entry name" value="PAP2/HPO_sf"/>
</dbReference>
<dbReference type="CDD" id="cd03391">
    <property type="entry name" value="PAP2_containing_2_like"/>
    <property type="match status" value="1"/>
</dbReference>
<feature type="transmembrane region" description="Helical" evidence="1">
    <location>
        <begin position="48"/>
        <end position="68"/>
    </location>
</feature>
<feature type="transmembrane region" description="Helical" evidence="1">
    <location>
        <begin position="136"/>
        <end position="160"/>
    </location>
</feature>
<dbReference type="InterPro" id="IPR000326">
    <property type="entry name" value="PAP2/HPO"/>
</dbReference>
<protein>
    <recommendedName>
        <fullName evidence="2">Phosphatidic acid phosphatase type 2/haloperoxidase domain-containing protein</fullName>
    </recommendedName>
</protein>
<feature type="transmembrane region" description="Helical" evidence="1">
    <location>
        <begin position="166"/>
        <end position="189"/>
    </location>
</feature>
<sequence length="213" mass="24908">MSNKFQHRKRKIPTMLRNILELDVRVTKIFVRSVENVMPKLKLYYKMLEISCHGIIWIASLLACIWIFNSKSLYQMQVNLLVALILDIIVIAILKSSTRRRRPAVNDDPFSIGPDKYSFPSGHASRSMLVLYFFKYLWPVPDICLSLISIWVFVLVMSRLLMRRHYILDIIAGLFVGYLQGMLMSFLYLEPETCSNLVYWITDEKLDGAEYDV</sequence>
<proteinExistence type="predicted"/>
<dbReference type="PANTHER" id="PTHR14969:SF13">
    <property type="entry name" value="AT30094P"/>
    <property type="match status" value="1"/>
</dbReference>
<name>A0A833RZE7_9HYME</name>
<dbReference type="GO" id="GO:0042392">
    <property type="term" value="F:sphingosine-1-phosphate phosphatase activity"/>
    <property type="evidence" value="ECO:0007669"/>
    <property type="project" value="TreeGrafter"/>
</dbReference>
<evidence type="ECO:0000259" key="2">
    <source>
        <dbReference type="SMART" id="SM00014"/>
    </source>
</evidence>
<comment type="caution">
    <text evidence="3">The sequence shown here is derived from an EMBL/GenBank/DDBJ whole genome shotgun (WGS) entry which is preliminary data.</text>
</comment>
<evidence type="ECO:0000313" key="4">
    <source>
        <dbReference type="Proteomes" id="UP000655588"/>
    </source>
</evidence>
<organism evidence="3 4">
    <name type="scientific">Frieseomelitta varia</name>
    <dbReference type="NCBI Taxonomy" id="561572"/>
    <lineage>
        <taxon>Eukaryota</taxon>
        <taxon>Metazoa</taxon>
        <taxon>Ecdysozoa</taxon>
        <taxon>Arthropoda</taxon>
        <taxon>Hexapoda</taxon>
        <taxon>Insecta</taxon>
        <taxon>Pterygota</taxon>
        <taxon>Neoptera</taxon>
        <taxon>Endopterygota</taxon>
        <taxon>Hymenoptera</taxon>
        <taxon>Apocrita</taxon>
        <taxon>Aculeata</taxon>
        <taxon>Apoidea</taxon>
        <taxon>Anthophila</taxon>
        <taxon>Apidae</taxon>
        <taxon>Frieseomelitta</taxon>
    </lineage>
</organism>
<dbReference type="OrthoDB" id="10266771at2759"/>
<keyword evidence="1" id="KW-0812">Transmembrane</keyword>
<dbReference type="AlphaFoldDB" id="A0A833RZE7"/>
<gene>
    <name evidence="3" type="ORF">E2986_06657</name>
</gene>
<accession>A0A833RZE7</accession>
<keyword evidence="4" id="KW-1185">Reference proteome</keyword>
<keyword evidence="1" id="KW-0472">Membrane</keyword>
<evidence type="ECO:0000313" key="3">
    <source>
        <dbReference type="EMBL" id="KAF3424311.1"/>
    </source>
</evidence>
<dbReference type="EMBL" id="WNWW01000480">
    <property type="protein sequence ID" value="KAF3424311.1"/>
    <property type="molecule type" value="Genomic_DNA"/>
</dbReference>
<dbReference type="Pfam" id="PF01569">
    <property type="entry name" value="PAP2"/>
    <property type="match status" value="1"/>
</dbReference>